<dbReference type="EMBL" id="AEVO01000049">
    <property type="protein sequence ID" value="EFY07179.1"/>
    <property type="molecule type" value="Genomic_DNA"/>
</dbReference>
<dbReference type="OrthoDB" id="1855771at2"/>
<proteinExistence type="predicted"/>
<comment type="caution">
    <text evidence="1">The sequence shown here is derived from an EMBL/GenBank/DDBJ whole genome shotgun (WGS) entry which is preliminary data.</text>
</comment>
<organism evidence="1 2">
    <name type="scientific">Succinatimonas hippei (strain DSM 22608 / JCM 16073 / KCTC 15190 / YIT 12066)</name>
    <dbReference type="NCBI Taxonomy" id="762983"/>
    <lineage>
        <taxon>Bacteria</taxon>
        <taxon>Pseudomonadati</taxon>
        <taxon>Pseudomonadota</taxon>
        <taxon>Gammaproteobacteria</taxon>
        <taxon>Aeromonadales</taxon>
        <taxon>Succinivibrionaceae</taxon>
        <taxon>Succinatimonas</taxon>
    </lineage>
</organism>
<dbReference type="InterPro" id="IPR053842">
    <property type="entry name" value="NikA-like"/>
</dbReference>
<evidence type="ECO:0000313" key="1">
    <source>
        <dbReference type="EMBL" id="EFY07179.1"/>
    </source>
</evidence>
<gene>
    <name evidence="1" type="ORF">HMPREF9444_01013</name>
</gene>
<dbReference type="Pfam" id="PF21983">
    <property type="entry name" value="NikA-like"/>
    <property type="match status" value="1"/>
</dbReference>
<dbReference type="Proteomes" id="UP000018458">
    <property type="component" value="Unassembled WGS sequence"/>
</dbReference>
<dbReference type="HOGENOM" id="CLU_153138_1_0_6"/>
<dbReference type="STRING" id="762983.HMPREF9444_01013"/>
<keyword evidence="2" id="KW-1185">Reference proteome</keyword>
<accession>E8LJX7</accession>
<name>E8LJX7_SUCHY</name>
<dbReference type="RefSeq" id="WP_009143215.1">
    <property type="nucleotide sequence ID" value="NZ_GL830986.1"/>
</dbReference>
<evidence type="ECO:0000313" key="2">
    <source>
        <dbReference type="Proteomes" id="UP000018458"/>
    </source>
</evidence>
<sequence>MPKQKTKQYQRKRPIVVAFRVSAQELAAIKERVFLSGKNKATFFLDSLLHQKIEITAGKFASDRLSLEVKRLANALEMKDVKDEIRDLLLECRELVCQLISLLKK</sequence>
<reference evidence="1 2" key="1">
    <citation type="submission" date="2011-01" db="EMBL/GenBank/DDBJ databases">
        <authorList>
            <person name="Weinstock G."/>
            <person name="Sodergren E."/>
            <person name="Clifton S."/>
            <person name="Fulton L."/>
            <person name="Fulton B."/>
            <person name="Courtney L."/>
            <person name="Fronick C."/>
            <person name="Harrison M."/>
            <person name="Strong C."/>
            <person name="Farmer C."/>
            <person name="Delahaunty K."/>
            <person name="Markovic C."/>
            <person name="Hall O."/>
            <person name="Minx P."/>
            <person name="Tomlinson C."/>
            <person name="Mitreva M."/>
            <person name="Hou S."/>
            <person name="Chen J."/>
            <person name="Wollam A."/>
            <person name="Pepin K.H."/>
            <person name="Johnson M."/>
            <person name="Bhonagiri V."/>
            <person name="Zhang X."/>
            <person name="Suruliraj S."/>
            <person name="Warren W."/>
            <person name="Chinwalla A."/>
            <person name="Mardis E.R."/>
            <person name="Wilson R.K."/>
        </authorList>
    </citation>
    <scope>NUCLEOTIDE SEQUENCE [LARGE SCALE GENOMIC DNA]</scope>
    <source>
        <strain evidence="2">DSM 22608 / JCM 16073 / KCTC 15190 / YIT 12066</strain>
    </source>
</reference>
<protein>
    <recommendedName>
        <fullName evidence="3">Mobilization protein</fullName>
    </recommendedName>
</protein>
<dbReference type="AlphaFoldDB" id="E8LJX7"/>
<evidence type="ECO:0008006" key="3">
    <source>
        <dbReference type="Google" id="ProtNLM"/>
    </source>
</evidence>
<dbReference type="eggNOG" id="ENOG502ZE0I">
    <property type="taxonomic scope" value="Bacteria"/>
</dbReference>